<feature type="domain" description="DUF7730" evidence="1">
    <location>
        <begin position="94"/>
        <end position="245"/>
    </location>
</feature>
<proteinExistence type="predicted"/>
<organism evidence="2 3">
    <name type="scientific">Lasiodiplodia theobromae</name>
    <dbReference type="NCBI Taxonomy" id="45133"/>
    <lineage>
        <taxon>Eukaryota</taxon>
        <taxon>Fungi</taxon>
        <taxon>Dikarya</taxon>
        <taxon>Ascomycota</taxon>
        <taxon>Pezizomycotina</taxon>
        <taxon>Dothideomycetes</taxon>
        <taxon>Dothideomycetes incertae sedis</taxon>
        <taxon>Botryosphaeriales</taxon>
        <taxon>Botryosphaeriaceae</taxon>
        <taxon>Lasiodiplodia</taxon>
    </lineage>
</organism>
<dbReference type="PANTHER" id="PTHR38790">
    <property type="entry name" value="2EXR DOMAIN-CONTAINING PROTEIN-RELATED"/>
    <property type="match status" value="1"/>
</dbReference>
<evidence type="ECO:0000313" key="2">
    <source>
        <dbReference type="EMBL" id="KAB2570495.1"/>
    </source>
</evidence>
<dbReference type="InterPro" id="IPR056632">
    <property type="entry name" value="DUF7730"/>
</dbReference>
<accession>A0A5N5CYP5</accession>
<feature type="non-terminal residue" evidence="2">
    <location>
        <position position="344"/>
    </location>
</feature>
<dbReference type="AlphaFoldDB" id="A0A5N5CYP5"/>
<dbReference type="OrthoDB" id="4757095at2759"/>
<gene>
    <name evidence="2" type="ORF">DBV05_g10861</name>
</gene>
<dbReference type="Pfam" id="PF24864">
    <property type="entry name" value="DUF7730"/>
    <property type="match status" value="1"/>
</dbReference>
<dbReference type="Proteomes" id="UP000325902">
    <property type="component" value="Unassembled WGS sequence"/>
</dbReference>
<evidence type="ECO:0000313" key="3">
    <source>
        <dbReference type="Proteomes" id="UP000325902"/>
    </source>
</evidence>
<sequence>MNIHLFIFENKIRSVVCPRAPNTTEDDDYYWYTGDEEHKTEDEEEDPYILNHFLRHTKGVRRPRNRCDFCDSNRLRSTYISTVPRLPPTWGIGPNFLPLLLTCRRIYADAIPTLYSHPTFSTNHIYTLTDFLLALPPPRLASLRSLHLVWPVPLNERHYPAASPSSSDSDSFTSSATYASFISPYFASASASAPDLTPPPFGLAPPHDRVTWTAFWTLVATRAPCLRQVAVELVERGWWRRREWEAVIRPVAVVFGGGARKKARGRRCGGEEEEDGDDEYGHAVRVEGLVRFQRLGEEDEEGEEEPGRMGWKEKKTKKRVWREKRWRVGQGWDEAKWVDGWEEG</sequence>
<comment type="caution">
    <text evidence="2">The sequence shown here is derived from an EMBL/GenBank/DDBJ whole genome shotgun (WGS) entry which is preliminary data.</text>
</comment>
<dbReference type="EMBL" id="VCHE01000135">
    <property type="protein sequence ID" value="KAB2570495.1"/>
    <property type="molecule type" value="Genomic_DNA"/>
</dbReference>
<name>A0A5N5CYP5_9PEZI</name>
<protein>
    <recommendedName>
        <fullName evidence="1">DUF7730 domain-containing protein</fullName>
    </recommendedName>
</protein>
<evidence type="ECO:0000259" key="1">
    <source>
        <dbReference type="Pfam" id="PF24864"/>
    </source>
</evidence>
<keyword evidence="3" id="KW-1185">Reference proteome</keyword>
<reference evidence="2 3" key="1">
    <citation type="journal article" date="2019" name="Sci. Rep.">
        <title>A multi-omics analysis of the grapevine pathogen Lasiodiplodia theobromae reveals that temperature affects the expression of virulence- and pathogenicity-related genes.</title>
        <authorList>
            <person name="Felix C."/>
            <person name="Meneses R."/>
            <person name="Goncalves M.F.M."/>
            <person name="Tilleman L."/>
            <person name="Duarte A.S."/>
            <person name="Jorrin-Novo J.V."/>
            <person name="Van de Peer Y."/>
            <person name="Deforce D."/>
            <person name="Van Nieuwerburgh F."/>
            <person name="Esteves A.C."/>
            <person name="Alves A."/>
        </authorList>
    </citation>
    <scope>NUCLEOTIDE SEQUENCE [LARGE SCALE GENOMIC DNA]</scope>
    <source>
        <strain evidence="2 3">LA-SOL3</strain>
    </source>
</reference>